<dbReference type="PANTHER" id="PTHR13405">
    <property type="entry name" value="NUCLEAR PORE COMPLEX PROTEIN NUP133"/>
    <property type="match status" value="1"/>
</dbReference>
<evidence type="ECO:0000256" key="5">
    <source>
        <dbReference type="ARBA" id="ARBA00022927"/>
    </source>
</evidence>
<evidence type="ECO:0000256" key="8">
    <source>
        <dbReference type="SAM" id="MobiDB-lite"/>
    </source>
</evidence>
<gene>
    <name evidence="11" type="ORF">B0J11DRAFT_306117</name>
</gene>
<comment type="subcellular location">
    <subcellularLocation>
        <location evidence="1">Nucleus envelope</location>
    </subcellularLocation>
</comment>
<evidence type="ECO:0000256" key="3">
    <source>
        <dbReference type="ARBA" id="ARBA00022448"/>
    </source>
</evidence>
<dbReference type="GO" id="GO:0031080">
    <property type="term" value="C:nuclear pore outer ring"/>
    <property type="evidence" value="ECO:0007669"/>
    <property type="project" value="TreeGrafter"/>
</dbReference>
<dbReference type="EMBL" id="JAGMWT010000007">
    <property type="protein sequence ID" value="KAH7125414.1"/>
    <property type="molecule type" value="Genomic_DNA"/>
</dbReference>
<sequence length="1339" mass="150173">MFSPEATIQSARSSQRNPRRRQRKDSDGLQQQPRRKRSKITEDAFKVPIDAHINGNGNGNGSAIMMNGHAGHVDIDSSLVVVDMPVRDKKPIVKRVHKDDAALYLTKNDSYHVKKLPSFPVALCNGARPFRATALPASGLALALTSSHALAWDYTSLTSPSKVLSLPLPFNLKPSDPLPLGAVVRNGPTNDFGILAIAPSTGKISFWENVDSAEARNHFPQRHQGIDGSLKLYSGELITNVIDIDHAGYILILSSGRLAQLTLRDSQGRPNITATVLNAPSGSSGSFFSFKGLLGNGIRKSIASVKARQSESKGQMEVISATKNGLFQVWDLTWAGQQVYKSEIDAHAQILSAVQSGTPPESRGQQEVHILDFSILESSHASNALELLVLVALVGRNSLEYSLLELDLSENDVAAVTRAIPIRNFQQALIPTEPSATLLLPRSGHTAFIQFEDAVVVASLAEPEESPDAQLLSDSGAPALPFQDSIYFRQDRAVVISGSVVEDNGKKDRHSSILLFVQGYGMIQLDALASVSDSRVTARSKLEQATFFSVVPGNILDFSIKSRYTFAQEEVEAAVIDISSGIVSSTYEHFEKFASSMEDQIRKRAFALHTLITQIQSDYSSISFQVRWELLCDAERVAAALALWNDYQARIKEQQAHPESYPESLLLPHMVQCLHEKFKTIIQPELGETDPVRQWFLRDISKLSLLLPWAWQILRMFYMGESNKERSSVMQRVSEAVEVILTAFETTFNFRHENMELYGLDSHSLKDGILEPGQGYDRLPEFWTSTHNMVSAVRSLVDIGRISAQETFETGIQEDLAMRIAKENPRLVKVCCQLHMERFQWALEQNDEKKKATGRSLKDEWDTKVRPAHIYGLVDIGLATEGMNLAEQYHDMPTLVRLIWDESIYMEENKAAAHSKMEQAECAIKLNRIKERIQRYFTTYGRDWAEAFYSQYISEGRSGQIFTKEHLNQPALTKFFRAQTSRARLGWINEVCGEKQFEVAHDFLHVAGAKQETNSWCKKVELSLAKLALLSNKETKPDAMEEPSFTPRQEQKFVKTSRSLEYVRIQDQLYDRLEPIISEALDDESAVKLLMAEFGQGRLVERPAHQQLLQQGFEHLVQNRVLEPALLIDVLTLMTHDEAEDEVVLALKALASSWQDLNKPARVNLVRLIWKRICIKDNWEEINNTKSLSDEEVQDSLVQTHAGWAFGGLLKLIEQDAHYRVVWPQPFENLLGAGCTDGELCVRFGSEDLRRPIIHDNVMDDDVLKANVEKHNLNEWFVNACTAAQDAHNAMYNPAALEEPELAVADVEYDEGEEVDADVEQSVEVQRQVAEDEDVEMEG</sequence>
<dbReference type="OrthoDB" id="103454at2759"/>
<dbReference type="SUPFAM" id="SSF117289">
    <property type="entry name" value="Nucleoporin domain"/>
    <property type="match status" value="1"/>
</dbReference>
<feature type="region of interest" description="Disordered" evidence="8">
    <location>
        <begin position="1"/>
        <end position="45"/>
    </location>
</feature>
<dbReference type="Pfam" id="PF08801">
    <property type="entry name" value="Nucleoporin_N"/>
    <property type="match status" value="1"/>
</dbReference>
<reference evidence="11" key="1">
    <citation type="journal article" date="2021" name="Nat. Commun.">
        <title>Genetic determinants of endophytism in the Arabidopsis root mycobiome.</title>
        <authorList>
            <person name="Mesny F."/>
            <person name="Miyauchi S."/>
            <person name="Thiergart T."/>
            <person name="Pickel B."/>
            <person name="Atanasova L."/>
            <person name="Karlsson M."/>
            <person name="Huettel B."/>
            <person name="Barry K.W."/>
            <person name="Haridas S."/>
            <person name="Chen C."/>
            <person name="Bauer D."/>
            <person name="Andreopoulos W."/>
            <person name="Pangilinan J."/>
            <person name="LaButti K."/>
            <person name="Riley R."/>
            <person name="Lipzen A."/>
            <person name="Clum A."/>
            <person name="Drula E."/>
            <person name="Henrissat B."/>
            <person name="Kohler A."/>
            <person name="Grigoriev I.V."/>
            <person name="Martin F.M."/>
            <person name="Hacquard S."/>
        </authorList>
    </citation>
    <scope>NUCLEOTIDE SEQUENCE</scope>
    <source>
        <strain evidence="11">MPI-CAGE-CH-0243</strain>
    </source>
</reference>
<keyword evidence="6" id="KW-0811">Translocation</keyword>
<dbReference type="GO" id="GO:0016973">
    <property type="term" value="P:poly(A)+ mRNA export from nucleus"/>
    <property type="evidence" value="ECO:0007669"/>
    <property type="project" value="TreeGrafter"/>
</dbReference>
<feature type="domain" description="Nucleoporin Nup133/Nup155-like N-terminal" evidence="10">
    <location>
        <begin position="106"/>
        <end position="523"/>
    </location>
</feature>
<evidence type="ECO:0000256" key="2">
    <source>
        <dbReference type="ARBA" id="ARBA00005569"/>
    </source>
</evidence>
<dbReference type="InterPro" id="IPR015943">
    <property type="entry name" value="WD40/YVTN_repeat-like_dom_sf"/>
</dbReference>
<dbReference type="Pfam" id="PF03177">
    <property type="entry name" value="Nucleoporin_C"/>
    <property type="match status" value="1"/>
</dbReference>
<dbReference type="Proteomes" id="UP000700596">
    <property type="component" value="Unassembled WGS sequence"/>
</dbReference>
<dbReference type="GO" id="GO:0000972">
    <property type="term" value="P:transcription-dependent tethering of RNA polymerase II gene DNA at nuclear periphery"/>
    <property type="evidence" value="ECO:0007669"/>
    <property type="project" value="TreeGrafter"/>
</dbReference>
<evidence type="ECO:0000256" key="7">
    <source>
        <dbReference type="ARBA" id="ARBA00023242"/>
    </source>
</evidence>
<evidence type="ECO:0000256" key="4">
    <source>
        <dbReference type="ARBA" id="ARBA00022816"/>
    </source>
</evidence>
<protein>
    <submittedName>
        <fullName evidence="11">Non-repetitive/WGA-negative nucleoporin C-terminal-domain-containing protein</fullName>
    </submittedName>
</protein>
<keyword evidence="3" id="KW-0813">Transport</keyword>
<dbReference type="Gene3D" id="1.20.58.1380">
    <property type="match status" value="1"/>
</dbReference>
<dbReference type="PANTHER" id="PTHR13405:SF11">
    <property type="entry name" value="NUCLEAR PORE COMPLEX PROTEIN NUP133"/>
    <property type="match status" value="1"/>
</dbReference>
<dbReference type="InterPro" id="IPR037624">
    <property type="entry name" value="Nup133-like"/>
</dbReference>
<name>A0A9P9DUR2_9PLEO</name>
<evidence type="ECO:0000313" key="12">
    <source>
        <dbReference type="Proteomes" id="UP000700596"/>
    </source>
</evidence>
<evidence type="ECO:0000256" key="1">
    <source>
        <dbReference type="ARBA" id="ARBA00004259"/>
    </source>
</evidence>
<comment type="similarity">
    <text evidence="2">Belongs to the nucleoporin Nup133 family.</text>
</comment>
<feature type="domain" description="Nucleoporin Nup133/Nup155-like C-terminal" evidence="9">
    <location>
        <begin position="630"/>
        <end position="1278"/>
    </location>
</feature>
<comment type="caution">
    <text evidence="11">The sequence shown here is derived from an EMBL/GenBank/DDBJ whole genome shotgun (WGS) entry which is preliminary data.</text>
</comment>
<dbReference type="GO" id="GO:0017056">
    <property type="term" value="F:structural constituent of nuclear pore"/>
    <property type="evidence" value="ECO:0007669"/>
    <property type="project" value="InterPro"/>
</dbReference>
<evidence type="ECO:0000259" key="9">
    <source>
        <dbReference type="Pfam" id="PF03177"/>
    </source>
</evidence>
<evidence type="ECO:0000256" key="6">
    <source>
        <dbReference type="ARBA" id="ARBA00023010"/>
    </source>
</evidence>
<keyword evidence="7" id="KW-0539">Nucleus</keyword>
<dbReference type="Gene3D" id="2.130.10.10">
    <property type="entry name" value="YVTN repeat-like/Quinoprotein amine dehydrogenase"/>
    <property type="match status" value="1"/>
</dbReference>
<keyword evidence="5" id="KW-0653">Protein transport</keyword>
<organism evidence="11 12">
    <name type="scientific">Dendryphion nanum</name>
    <dbReference type="NCBI Taxonomy" id="256645"/>
    <lineage>
        <taxon>Eukaryota</taxon>
        <taxon>Fungi</taxon>
        <taxon>Dikarya</taxon>
        <taxon>Ascomycota</taxon>
        <taxon>Pezizomycotina</taxon>
        <taxon>Dothideomycetes</taxon>
        <taxon>Pleosporomycetidae</taxon>
        <taxon>Pleosporales</taxon>
        <taxon>Torulaceae</taxon>
        <taxon>Dendryphion</taxon>
    </lineage>
</organism>
<dbReference type="InterPro" id="IPR014908">
    <property type="entry name" value="Nucleoporin_Nup133/Nup155_N"/>
</dbReference>
<accession>A0A9P9DUR2</accession>
<evidence type="ECO:0000313" key="11">
    <source>
        <dbReference type="EMBL" id="KAH7125414.1"/>
    </source>
</evidence>
<evidence type="ECO:0000259" key="10">
    <source>
        <dbReference type="Pfam" id="PF08801"/>
    </source>
</evidence>
<dbReference type="InterPro" id="IPR007187">
    <property type="entry name" value="Nucleoporin_Nup133/Nup155_C"/>
</dbReference>
<proteinExistence type="inferred from homology"/>
<dbReference type="GO" id="GO:0006606">
    <property type="term" value="P:protein import into nucleus"/>
    <property type="evidence" value="ECO:0007669"/>
    <property type="project" value="TreeGrafter"/>
</dbReference>
<keyword evidence="12" id="KW-1185">Reference proteome</keyword>
<keyword evidence="4" id="KW-0509">mRNA transport</keyword>